<evidence type="ECO:0000256" key="2">
    <source>
        <dbReference type="ARBA" id="ARBA00010152"/>
    </source>
</evidence>
<dbReference type="FunCoup" id="H0ELH2">
    <property type="interactions" value="58"/>
</dbReference>
<evidence type="ECO:0000256" key="3">
    <source>
        <dbReference type="ARBA" id="ARBA00022946"/>
    </source>
</evidence>
<keyword evidence="5" id="KW-0496">Mitochondrion</keyword>
<keyword evidence="6" id="KW-0687">Ribonucleoprotein</keyword>
<gene>
    <name evidence="7" type="ORF">M7I_3436</name>
</gene>
<protein>
    <submittedName>
        <fullName evidence="7">Putative 54S ribosomal protein L27, mitochondrial</fullName>
    </submittedName>
</protein>
<keyword evidence="4 7" id="KW-0689">Ribosomal protein</keyword>
<evidence type="ECO:0000256" key="5">
    <source>
        <dbReference type="ARBA" id="ARBA00023128"/>
    </source>
</evidence>
<evidence type="ECO:0000256" key="6">
    <source>
        <dbReference type="ARBA" id="ARBA00023274"/>
    </source>
</evidence>
<dbReference type="AlphaFoldDB" id="H0ELH2"/>
<keyword evidence="8" id="KW-1185">Reference proteome</keyword>
<dbReference type="OrthoDB" id="408933at2759"/>
<proteinExistence type="inferred from homology"/>
<dbReference type="InterPro" id="IPR019189">
    <property type="entry name" value="Ribosomal_mL41"/>
</dbReference>
<dbReference type="GO" id="GO:0003735">
    <property type="term" value="F:structural constituent of ribosome"/>
    <property type="evidence" value="ECO:0007669"/>
    <property type="project" value="InterPro"/>
</dbReference>
<dbReference type="InParanoid" id="H0ELH2"/>
<evidence type="ECO:0000256" key="4">
    <source>
        <dbReference type="ARBA" id="ARBA00022980"/>
    </source>
</evidence>
<dbReference type="EMBL" id="AGUE01000078">
    <property type="protein sequence ID" value="EHL00551.1"/>
    <property type="molecule type" value="Genomic_DNA"/>
</dbReference>
<dbReference type="GO" id="GO:0006412">
    <property type="term" value="P:translation"/>
    <property type="evidence" value="ECO:0007669"/>
    <property type="project" value="TreeGrafter"/>
</dbReference>
<dbReference type="PANTHER" id="PTHR21338:SF0">
    <property type="entry name" value="LARGE RIBOSOMAL SUBUNIT PROTEIN ML41"/>
    <property type="match status" value="1"/>
</dbReference>
<comment type="caution">
    <text evidence="7">The sequence shown here is derived from an EMBL/GenBank/DDBJ whole genome shotgun (WGS) entry which is preliminary data.</text>
</comment>
<keyword evidence="3" id="KW-0809">Transit peptide</keyword>
<dbReference type="GO" id="GO:0005762">
    <property type="term" value="C:mitochondrial large ribosomal subunit"/>
    <property type="evidence" value="ECO:0007669"/>
    <property type="project" value="InterPro"/>
</dbReference>
<comment type="subcellular location">
    <subcellularLocation>
        <location evidence="1">Mitochondrion</location>
    </subcellularLocation>
</comment>
<dbReference type="Pfam" id="PF09809">
    <property type="entry name" value="MRP-L27"/>
    <property type="match status" value="1"/>
</dbReference>
<evidence type="ECO:0000256" key="1">
    <source>
        <dbReference type="ARBA" id="ARBA00004173"/>
    </source>
</evidence>
<dbReference type="PANTHER" id="PTHR21338">
    <property type="entry name" value="MITOCHONDRIAL RIBOSOMAL PROTEIN L41"/>
    <property type="match status" value="1"/>
</dbReference>
<evidence type="ECO:0000313" key="7">
    <source>
        <dbReference type="EMBL" id="EHL00551.1"/>
    </source>
</evidence>
<dbReference type="HOGENOM" id="CLU_131055_3_0_1"/>
<comment type="similarity">
    <text evidence="2">Belongs to the mitochondrion-specific ribosomal protein mL41 family.</text>
</comment>
<name>H0ELH2_GLAL7</name>
<reference evidence="7 8" key="1">
    <citation type="journal article" date="2012" name="Eukaryot. Cell">
        <title>Genome sequence of the fungus Glarea lozoyensis: the first genome sequence of a species from the Helotiaceae family.</title>
        <authorList>
            <person name="Youssar L."/>
            <person name="Gruening B.A."/>
            <person name="Erxleben A."/>
            <person name="Guenther S."/>
            <person name="Huettel W."/>
        </authorList>
    </citation>
    <scope>NUCLEOTIDE SEQUENCE [LARGE SCALE GENOMIC DNA]</scope>
    <source>
        <strain evidence="8">ATCC 74030 / MF5533</strain>
    </source>
</reference>
<accession>H0ELH2</accession>
<organism evidence="7 8">
    <name type="scientific">Glarea lozoyensis (strain ATCC 74030 / MF5533)</name>
    <dbReference type="NCBI Taxonomy" id="1104152"/>
    <lineage>
        <taxon>Eukaryota</taxon>
        <taxon>Fungi</taxon>
        <taxon>Dikarya</taxon>
        <taxon>Ascomycota</taxon>
        <taxon>Pezizomycotina</taxon>
        <taxon>Leotiomycetes</taxon>
        <taxon>Helotiales</taxon>
        <taxon>Helotiaceae</taxon>
        <taxon>Glarea</taxon>
    </lineage>
</organism>
<evidence type="ECO:0000313" key="8">
    <source>
        <dbReference type="Proteomes" id="UP000005446"/>
    </source>
</evidence>
<sequence length="89" mass="10026">MRATQSLGAKIRRLKLQTKNTNKGFYKGTGTGSTGSHTKHGGYLIDWDKLKPFVTMKIQPTRGYFEGDPKGAFSGKLYLEKWKKENGED</sequence>
<dbReference type="Proteomes" id="UP000005446">
    <property type="component" value="Unassembled WGS sequence"/>
</dbReference>